<dbReference type="RefSeq" id="WP_190450245.1">
    <property type="nucleotide sequence ID" value="NZ_JAMPLM010000041.1"/>
</dbReference>
<evidence type="ECO:0000256" key="1">
    <source>
        <dbReference type="SAM" id="SignalP"/>
    </source>
</evidence>
<dbReference type="PROSITE" id="PS50231">
    <property type="entry name" value="RICIN_B_LECTIN"/>
    <property type="match status" value="1"/>
</dbReference>
<dbReference type="InterPro" id="IPR016047">
    <property type="entry name" value="M23ase_b-sheet_dom"/>
</dbReference>
<keyword evidence="1" id="KW-0732">Signal</keyword>
<dbReference type="InterPro" id="IPR011055">
    <property type="entry name" value="Dup_hybrid_motif"/>
</dbReference>
<dbReference type="CDD" id="cd12797">
    <property type="entry name" value="M23_peptidase"/>
    <property type="match status" value="1"/>
</dbReference>
<protein>
    <submittedName>
        <fullName evidence="4">Ricin-type beta-trefoil lectin domain protein</fullName>
    </submittedName>
</protein>
<gene>
    <name evidence="4" type="ORF">NDI38_25115</name>
</gene>
<accession>A0ABV0KR19</accession>
<dbReference type="InterPro" id="IPR000772">
    <property type="entry name" value="Ricin_B_lectin"/>
</dbReference>
<dbReference type="Gene3D" id="2.80.10.50">
    <property type="match status" value="1"/>
</dbReference>
<feature type="domain" description="Ricin B lectin" evidence="2">
    <location>
        <begin position="86"/>
        <end position="171"/>
    </location>
</feature>
<dbReference type="Pfam" id="PF00652">
    <property type="entry name" value="Ricin_B_lectin"/>
    <property type="match status" value="1"/>
</dbReference>
<sequence length="344" mass="37526">MTTQSNFSTYTAASIGLLTVFMAIGTSAQPVKAETFSVDSVAGSMALNTNNQFRKIDGQPRVAVWQRNDNDPDQQFDRLPGKAGSTLLKQRSTGKCLNAHYLRNGAELNVWNCNASDPDQNFTITDWGGNYNQIKRTGTNLCVDSPTRANGGKVHLWECNSSYSNQRWKSSNQVIGNIDLPFKVGQTWYVCQGYSGPISHTGYPALDLTVAQDFGRNNSCWAANGNVSKSASQVVLAPADGTISYVNTDLVCLSIDDKRSLLIGHMNRSVARGQRVSRGTVLGTVSRANGANGGYSHIHLEARKSKNCQRGTAVPFTAKDGFQFRGVGDLPLGQTYWKRALTRR</sequence>
<feature type="domain" description="M23ase beta-sheet core" evidence="3">
    <location>
        <begin position="231"/>
        <end position="306"/>
    </location>
</feature>
<evidence type="ECO:0000259" key="2">
    <source>
        <dbReference type="Pfam" id="PF00652"/>
    </source>
</evidence>
<name>A0ABV0KR19_9CYAN</name>
<reference evidence="4 5" key="1">
    <citation type="submission" date="2022-04" db="EMBL/GenBank/DDBJ databases">
        <title>Positive selection, recombination, and allopatry shape intraspecific diversity of widespread and dominant cyanobacteria.</title>
        <authorList>
            <person name="Wei J."/>
            <person name="Shu W."/>
            <person name="Hu C."/>
        </authorList>
    </citation>
    <scope>NUCLEOTIDE SEQUENCE [LARGE SCALE GENOMIC DNA]</scope>
    <source>
        <strain evidence="4 5">AS-A4</strain>
    </source>
</reference>
<dbReference type="Proteomes" id="UP001476950">
    <property type="component" value="Unassembled WGS sequence"/>
</dbReference>
<evidence type="ECO:0000259" key="3">
    <source>
        <dbReference type="Pfam" id="PF01551"/>
    </source>
</evidence>
<feature type="signal peptide" evidence="1">
    <location>
        <begin position="1"/>
        <end position="28"/>
    </location>
</feature>
<dbReference type="Pfam" id="PF01551">
    <property type="entry name" value="Peptidase_M23"/>
    <property type="match status" value="1"/>
</dbReference>
<evidence type="ECO:0000313" key="4">
    <source>
        <dbReference type="EMBL" id="MEP1061684.1"/>
    </source>
</evidence>
<dbReference type="SUPFAM" id="SSF50370">
    <property type="entry name" value="Ricin B-like lectins"/>
    <property type="match status" value="1"/>
</dbReference>
<keyword evidence="5" id="KW-1185">Reference proteome</keyword>
<evidence type="ECO:0000313" key="5">
    <source>
        <dbReference type="Proteomes" id="UP001476950"/>
    </source>
</evidence>
<dbReference type="InterPro" id="IPR035992">
    <property type="entry name" value="Ricin_B-like_lectins"/>
</dbReference>
<comment type="caution">
    <text evidence="4">The sequence shown here is derived from an EMBL/GenBank/DDBJ whole genome shotgun (WGS) entry which is preliminary data.</text>
</comment>
<proteinExistence type="predicted"/>
<dbReference type="CDD" id="cd00161">
    <property type="entry name" value="beta-trefoil_Ricin-like"/>
    <property type="match status" value="1"/>
</dbReference>
<dbReference type="Gene3D" id="2.70.70.10">
    <property type="entry name" value="Glucose Permease (Domain IIA)"/>
    <property type="match status" value="1"/>
</dbReference>
<dbReference type="SUPFAM" id="SSF51261">
    <property type="entry name" value="Duplicated hybrid motif"/>
    <property type="match status" value="1"/>
</dbReference>
<feature type="chain" id="PRO_5045177719" evidence="1">
    <location>
        <begin position="29"/>
        <end position="344"/>
    </location>
</feature>
<organism evidence="4 5">
    <name type="scientific">Stenomitos frigidus AS-A4</name>
    <dbReference type="NCBI Taxonomy" id="2933935"/>
    <lineage>
        <taxon>Bacteria</taxon>
        <taxon>Bacillati</taxon>
        <taxon>Cyanobacteriota</taxon>
        <taxon>Cyanophyceae</taxon>
        <taxon>Leptolyngbyales</taxon>
        <taxon>Leptolyngbyaceae</taxon>
        <taxon>Stenomitos</taxon>
    </lineage>
</organism>
<dbReference type="EMBL" id="JAMPLM010000041">
    <property type="protein sequence ID" value="MEP1061684.1"/>
    <property type="molecule type" value="Genomic_DNA"/>
</dbReference>